<evidence type="ECO:0000313" key="2">
    <source>
        <dbReference type="Proteomes" id="UP000644699"/>
    </source>
</evidence>
<dbReference type="Proteomes" id="UP000644699">
    <property type="component" value="Unassembled WGS sequence"/>
</dbReference>
<reference evidence="1" key="2">
    <citation type="submission" date="2020-09" db="EMBL/GenBank/DDBJ databases">
        <authorList>
            <person name="Sun Q."/>
            <person name="Zhou Y."/>
        </authorList>
    </citation>
    <scope>NUCLEOTIDE SEQUENCE</scope>
    <source>
        <strain evidence="1">CGMCC 1.15367</strain>
    </source>
</reference>
<dbReference type="Pfam" id="PF23812">
    <property type="entry name" value="Phage_TAC_18"/>
    <property type="match status" value="1"/>
</dbReference>
<dbReference type="EMBL" id="BMIQ01000008">
    <property type="protein sequence ID" value="GGE18123.1"/>
    <property type="molecule type" value="Genomic_DNA"/>
</dbReference>
<organism evidence="1 2">
    <name type="scientific">Aureimonas endophytica</name>
    <dbReference type="NCBI Taxonomy" id="2027858"/>
    <lineage>
        <taxon>Bacteria</taxon>
        <taxon>Pseudomonadati</taxon>
        <taxon>Pseudomonadota</taxon>
        <taxon>Alphaproteobacteria</taxon>
        <taxon>Hyphomicrobiales</taxon>
        <taxon>Aurantimonadaceae</taxon>
        <taxon>Aureimonas</taxon>
    </lineage>
</organism>
<evidence type="ECO:0000313" key="1">
    <source>
        <dbReference type="EMBL" id="GGE18123.1"/>
    </source>
</evidence>
<dbReference type="InterPro" id="IPR056919">
    <property type="entry name" value="Phage_TAC_18"/>
</dbReference>
<sequence>MSPGTETWLSAFWEISSERQIGMGLGQVPGSAIDRWAAKLGVAEPGMFRACIRAMDGVYLDHANKRPDEEDVIMPEPRKPGTLGFLLATAGK</sequence>
<keyword evidence="2" id="KW-1185">Reference proteome</keyword>
<accession>A0A917EB99</accession>
<gene>
    <name evidence="1" type="ORF">GCM10011390_41640</name>
</gene>
<name>A0A917EB99_9HYPH</name>
<dbReference type="AlphaFoldDB" id="A0A917EB99"/>
<protein>
    <submittedName>
        <fullName evidence="1">Uncharacterized protein</fullName>
    </submittedName>
</protein>
<reference evidence="1" key="1">
    <citation type="journal article" date="2014" name="Int. J. Syst. Evol. Microbiol.">
        <title>Complete genome sequence of Corynebacterium casei LMG S-19264T (=DSM 44701T), isolated from a smear-ripened cheese.</title>
        <authorList>
            <consortium name="US DOE Joint Genome Institute (JGI-PGF)"/>
            <person name="Walter F."/>
            <person name="Albersmeier A."/>
            <person name="Kalinowski J."/>
            <person name="Ruckert C."/>
        </authorList>
    </citation>
    <scope>NUCLEOTIDE SEQUENCE</scope>
    <source>
        <strain evidence="1">CGMCC 1.15367</strain>
    </source>
</reference>
<dbReference type="RefSeq" id="WP_188911927.1">
    <property type="nucleotide sequence ID" value="NZ_BMIQ01000008.1"/>
</dbReference>
<proteinExistence type="predicted"/>
<comment type="caution">
    <text evidence="1">The sequence shown here is derived from an EMBL/GenBank/DDBJ whole genome shotgun (WGS) entry which is preliminary data.</text>
</comment>